<dbReference type="Gene3D" id="3.40.50.2300">
    <property type="match status" value="1"/>
</dbReference>
<accession>J3NLH7</accession>
<evidence type="ECO:0000313" key="4">
    <source>
        <dbReference type="EnsemblFungi" id="EJT82152"/>
    </source>
</evidence>
<feature type="compositionally biased region" description="Basic and acidic residues" evidence="1">
    <location>
        <begin position="126"/>
        <end position="136"/>
    </location>
</feature>
<dbReference type="CDD" id="cd04657">
    <property type="entry name" value="Piwi_ago-like"/>
    <property type="match status" value="1"/>
</dbReference>
<feature type="domain" description="Piwi" evidence="2">
    <location>
        <begin position="484"/>
        <end position="871"/>
    </location>
</feature>
<dbReference type="Pfam" id="PF16488">
    <property type="entry name" value="ArgoL2"/>
    <property type="match status" value="1"/>
</dbReference>
<dbReference type="PANTHER" id="PTHR22891">
    <property type="entry name" value="EUKARYOTIC TRANSLATION INITIATION FACTOR 2C"/>
    <property type="match status" value="1"/>
</dbReference>
<sequence length="936" mass="101174">MPADSLYQSLNSPGVGPPPPSEEVERIENFILAATASAQPGKDAPTVLEGHSKTLPDSGESQEEGTKDLAISLPPRPAYGTQGRATKLWTNYVELTISGPKSAQDTRAEQSGGGKGKGKGGSGKPPRADKVKAQSEASHDLYKYGVSIDPPESGYGTVRIIQLLLEDEELQRFKGSIVSDFKTFLVSRNNILVDDGGDLTVLKEFGVRFRHEDQDAPADNAQKYRVVVKLQRVLSVATLRKYLTSEVPEVRYGDKEEMLQALNIFLNHYVKVKAGGPNVKTIGSNRTFVLGMPPYVPADACVVLPGQLWKGKLRTSQIRDMIKFAVRKPDLNAASIVGSGLDIVGASDKNEHLTQAGFSVKSSLITVPSRVLPSPILEYFRGEQPGVRDGGWKMTQGKYFAQTAKPRITSPQQGVQANANGHPWTYVILSRSGDPNDGIAGCRTLYRQTLEQTGLSLAPPATLAGSKNNCRLDGNDPKLHHERLDDDDTATYNSIKYLGDVVYGVHTVCALRSKICDSQKWDVRSYLAMKINIKLGGVNHRVSTSNLGLVAEGKTMIVGIDVTHPSPDQSAATPSVAAMVASRGAELGQWPGEVAVQSRSRDEMVSELRGMMRRRLQLWRAHNGGRLPENIIVYRDGVSEGQYRLVLRREVPELDRACAEVYGEEEEEEAVPAPRVAVVIVGKRHHTRFYPAVEGDTDRGNARPGTVVDRGVTEARVWDFYLQSHSALQGTARPAHYVVIRDDIFNPKGGSGGGGRGGAKRPESSPGTSPAKPKAAPGSPQGPVRGKPLMGAMLQGGRGRMGSIGGVLHGSGGSPGGGGSGGSGARNPADELEALTHSLCYVFGRATKAVSIVTPTYYADILCERARCYMACDAAVNPSAADQRSLLDEAQIRRIRDGAERARAQGLLDEARETVRERARRAVRVHENITDEMFYI</sequence>
<dbReference type="GeneID" id="20342584"/>
<name>J3NLH7_GAET3</name>
<dbReference type="SMART" id="SM00950">
    <property type="entry name" value="Piwi"/>
    <property type="match status" value="1"/>
</dbReference>
<dbReference type="Gene3D" id="3.30.420.10">
    <property type="entry name" value="Ribonuclease H-like superfamily/Ribonuclease H"/>
    <property type="match status" value="1"/>
</dbReference>
<dbReference type="InterPro" id="IPR032472">
    <property type="entry name" value="ArgoL2"/>
</dbReference>
<protein>
    <recommendedName>
        <fullName evidence="2">Piwi domain-containing protein</fullName>
    </recommendedName>
</protein>
<evidence type="ECO:0000259" key="2">
    <source>
        <dbReference type="PROSITE" id="PS50822"/>
    </source>
</evidence>
<dbReference type="InterPro" id="IPR003165">
    <property type="entry name" value="Piwi"/>
</dbReference>
<feature type="compositionally biased region" description="Gly residues" evidence="1">
    <location>
        <begin position="794"/>
        <end position="824"/>
    </location>
</feature>
<reference evidence="4" key="5">
    <citation type="submission" date="2018-04" db="UniProtKB">
        <authorList>
            <consortium name="EnsemblFungi"/>
        </authorList>
    </citation>
    <scope>IDENTIFICATION</scope>
    <source>
        <strain evidence="4">R3-111a-1</strain>
    </source>
</reference>
<feature type="compositionally biased region" description="Polar residues" evidence="1">
    <location>
        <begin position="1"/>
        <end position="11"/>
    </location>
</feature>
<dbReference type="EMBL" id="GL385395">
    <property type="protein sequence ID" value="EJT82152.1"/>
    <property type="molecule type" value="Genomic_DNA"/>
</dbReference>
<dbReference type="RefSeq" id="XP_009218161.1">
    <property type="nucleotide sequence ID" value="XM_009219897.1"/>
</dbReference>
<dbReference type="InterPro" id="IPR036397">
    <property type="entry name" value="RNaseH_sf"/>
</dbReference>
<dbReference type="OrthoDB" id="10252740at2759"/>
<reference evidence="4" key="4">
    <citation type="journal article" date="2015" name="G3 (Bethesda)">
        <title>Genome sequences of three phytopathogenic species of the Magnaporthaceae family of fungi.</title>
        <authorList>
            <person name="Okagaki L.H."/>
            <person name="Nunes C.C."/>
            <person name="Sailsbery J."/>
            <person name="Clay B."/>
            <person name="Brown D."/>
            <person name="John T."/>
            <person name="Oh Y."/>
            <person name="Young N."/>
            <person name="Fitzgerald M."/>
            <person name="Haas B.J."/>
            <person name="Zeng Q."/>
            <person name="Young S."/>
            <person name="Adiconis X."/>
            <person name="Fan L."/>
            <person name="Levin J.Z."/>
            <person name="Mitchell T.K."/>
            <person name="Okubara P.A."/>
            <person name="Farman M.L."/>
            <person name="Kohn L.M."/>
            <person name="Birren B."/>
            <person name="Ma L.-J."/>
            <person name="Dean R.A."/>
        </authorList>
    </citation>
    <scope>NUCLEOTIDE SEQUENCE</scope>
    <source>
        <strain evidence="4">R3-111a-1</strain>
    </source>
</reference>
<dbReference type="VEuPathDB" id="FungiDB:GGTG_02126"/>
<dbReference type="Proteomes" id="UP000006039">
    <property type="component" value="Unassembled WGS sequence"/>
</dbReference>
<proteinExistence type="predicted"/>
<feature type="region of interest" description="Disordered" evidence="1">
    <location>
        <begin position="1"/>
        <end position="82"/>
    </location>
</feature>
<dbReference type="Pfam" id="PF16486">
    <property type="entry name" value="ArgoN"/>
    <property type="match status" value="1"/>
</dbReference>
<reference evidence="3" key="2">
    <citation type="submission" date="2010-07" db="EMBL/GenBank/DDBJ databases">
        <authorList>
            <consortium name="The Broad Institute Genome Sequencing Platform"/>
            <consortium name="Broad Institute Genome Sequencing Center for Infectious Disease"/>
            <person name="Ma L.-J."/>
            <person name="Dead R."/>
            <person name="Young S."/>
            <person name="Zeng Q."/>
            <person name="Koehrsen M."/>
            <person name="Alvarado L."/>
            <person name="Berlin A."/>
            <person name="Chapman S.B."/>
            <person name="Chen Z."/>
            <person name="Freedman E."/>
            <person name="Gellesch M."/>
            <person name="Goldberg J."/>
            <person name="Griggs A."/>
            <person name="Gujja S."/>
            <person name="Heilman E.R."/>
            <person name="Heiman D."/>
            <person name="Hepburn T."/>
            <person name="Howarth C."/>
            <person name="Jen D."/>
            <person name="Larson L."/>
            <person name="Mehta T."/>
            <person name="Neiman D."/>
            <person name="Pearson M."/>
            <person name="Roberts A."/>
            <person name="Saif S."/>
            <person name="Shea T."/>
            <person name="Shenoy N."/>
            <person name="Sisk P."/>
            <person name="Stolte C."/>
            <person name="Sykes S."/>
            <person name="Walk T."/>
            <person name="White J."/>
            <person name="Yandava C."/>
            <person name="Haas B."/>
            <person name="Nusbaum C."/>
            <person name="Birren B."/>
        </authorList>
    </citation>
    <scope>NUCLEOTIDE SEQUENCE</scope>
    <source>
        <strain evidence="3">R3-111a-1</strain>
    </source>
</reference>
<reference evidence="3" key="3">
    <citation type="submission" date="2010-09" db="EMBL/GenBank/DDBJ databases">
        <title>Annotation of Gaeumannomyces graminis var. tritici R3-111a-1.</title>
        <authorList>
            <consortium name="The Broad Institute Genome Sequencing Platform"/>
            <person name="Ma L.-J."/>
            <person name="Dead R."/>
            <person name="Young S.K."/>
            <person name="Zeng Q."/>
            <person name="Gargeya S."/>
            <person name="Fitzgerald M."/>
            <person name="Haas B."/>
            <person name="Abouelleil A."/>
            <person name="Alvarado L."/>
            <person name="Arachchi H.M."/>
            <person name="Berlin A."/>
            <person name="Brown A."/>
            <person name="Chapman S.B."/>
            <person name="Chen Z."/>
            <person name="Dunbar C."/>
            <person name="Freedman E."/>
            <person name="Gearin G."/>
            <person name="Gellesch M."/>
            <person name="Goldberg J."/>
            <person name="Griggs A."/>
            <person name="Gujja S."/>
            <person name="Heiman D."/>
            <person name="Howarth C."/>
            <person name="Larson L."/>
            <person name="Lui A."/>
            <person name="MacDonald P.J.P."/>
            <person name="Mehta T."/>
            <person name="Montmayeur A."/>
            <person name="Murphy C."/>
            <person name="Neiman D."/>
            <person name="Pearson M."/>
            <person name="Priest M."/>
            <person name="Roberts A."/>
            <person name="Saif S."/>
            <person name="Shea T."/>
            <person name="Shenoy N."/>
            <person name="Sisk P."/>
            <person name="Stolte C."/>
            <person name="Sykes S."/>
            <person name="Yandava C."/>
            <person name="Wortman J."/>
            <person name="Nusbaum C."/>
            <person name="Birren B."/>
        </authorList>
    </citation>
    <scope>NUCLEOTIDE SEQUENCE</scope>
    <source>
        <strain evidence="3">R3-111a-1</strain>
    </source>
</reference>
<feature type="region of interest" description="Disordered" evidence="1">
    <location>
        <begin position="100"/>
        <end position="136"/>
    </location>
</feature>
<dbReference type="GO" id="GO:0003676">
    <property type="term" value="F:nucleic acid binding"/>
    <property type="evidence" value="ECO:0007669"/>
    <property type="project" value="InterPro"/>
</dbReference>
<feature type="region of interest" description="Disordered" evidence="1">
    <location>
        <begin position="746"/>
        <end position="828"/>
    </location>
</feature>
<dbReference type="HOGENOM" id="CLU_004544_4_1_1"/>
<gene>
    <name evidence="4" type="primary">20342584</name>
    <name evidence="3" type="ORF">GGTG_02126</name>
</gene>
<feature type="compositionally biased region" description="Low complexity" evidence="1">
    <location>
        <begin position="764"/>
        <end position="783"/>
    </location>
</feature>
<organism evidence="3">
    <name type="scientific">Gaeumannomyces tritici (strain R3-111a-1)</name>
    <name type="common">Wheat and barley take-all root rot fungus</name>
    <name type="synonym">Gaeumannomyces graminis var. tritici</name>
    <dbReference type="NCBI Taxonomy" id="644352"/>
    <lineage>
        <taxon>Eukaryota</taxon>
        <taxon>Fungi</taxon>
        <taxon>Dikarya</taxon>
        <taxon>Ascomycota</taxon>
        <taxon>Pezizomycotina</taxon>
        <taxon>Sordariomycetes</taxon>
        <taxon>Sordariomycetidae</taxon>
        <taxon>Magnaporthales</taxon>
        <taxon>Magnaporthaceae</taxon>
        <taxon>Gaeumannomyces</taxon>
    </lineage>
</organism>
<dbReference type="EnsemblFungi" id="EJT82152">
    <property type="protein sequence ID" value="EJT82152"/>
    <property type="gene ID" value="GGTG_02126"/>
</dbReference>
<dbReference type="PROSITE" id="PS50822">
    <property type="entry name" value="PIWI"/>
    <property type="match status" value="1"/>
</dbReference>
<dbReference type="SUPFAM" id="SSF101690">
    <property type="entry name" value="PAZ domain"/>
    <property type="match status" value="1"/>
</dbReference>
<reference evidence="5" key="1">
    <citation type="submission" date="2010-07" db="EMBL/GenBank/DDBJ databases">
        <title>The genome sequence of Gaeumannomyces graminis var. tritici strain R3-111a-1.</title>
        <authorList>
            <consortium name="The Broad Institute Genome Sequencing Platform"/>
            <person name="Ma L.-J."/>
            <person name="Dead R."/>
            <person name="Young S."/>
            <person name="Zeng Q."/>
            <person name="Koehrsen M."/>
            <person name="Alvarado L."/>
            <person name="Berlin A."/>
            <person name="Chapman S.B."/>
            <person name="Chen Z."/>
            <person name="Freedman E."/>
            <person name="Gellesch M."/>
            <person name="Goldberg J."/>
            <person name="Griggs A."/>
            <person name="Gujja S."/>
            <person name="Heilman E.R."/>
            <person name="Heiman D."/>
            <person name="Hepburn T."/>
            <person name="Howarth C."/>
            <person name="Jen D."/>
            <person name="Larson L."/>
            <person name="Mehta T."/>
            <person name="Neiman D."/>
            <person name="Pearson M."/>
            <person name="Roberts A."/>
            <person name="Saif S."/>
            <person name="Shea T."/>
            <person name="Shenoy N."/>
            <person name="Sisk P."/>
            <person name="Stolte C."/>
            <person name="Sykes S."/>
            <person name="Walk T."/>
            <person name="White J."/>
            <person name="Yandava C."/>
            <person name="Haas B."/>
            <person name="Nusbaum C."/>
            <person name="Birren B."/>
        </authorList>
    </citation>
    <scope>NUCLEOTIDE SEQUENCE [LARGE SCALE GENOMIC DNA]</scope>
    <source>
        <strain evidence="5">R3-111a-1</strain>
    </source>
</reference>
<dbReference type="STRING" id="644352.J3NLH7"/>
<dbReference type="InterPro" id="IPR045246">
    <property type="entry name" value="Piwi_ago-like"/>
</dbReference>
<dbReference type="SUPFAM" id="SSF53098">
    <property type="entry name" value="Ribonuclease H-like"/>
    <property type="match status" value="2"/>
</dbReference>
<dbReference type="eggNOG" id="KOG1041">
    <property type="taxonomic scope" value="Eukaryota"/>
</dbReference>
<dbReference type="InterPro" id="IPR012337">
    <property type="entry name" value="RNaseH-like_sf"/>
</dbReference>
<feature type="compositionally biased region" description="Gly residues" evidence="1">
    <location>
        <begin position="111"/>
        <end position="123"/>
    </location>
</feature>
<evidence type="ECO:0000313" key="3">
    <source>
        <dbReference type="EMBL" id="EJT82152.1"/>
    </source>
</evidence>
<dbReference type="Pfam" id="PF02171">
    <property type="entry name" value="Piwi"/>
    <property type="match status" value="2"/>
</dbReference>
<evidence type="ECO:0000256" key="1">
    <source>
        <dbReference type="SAM" id="MobiDB-lite"/>
    </source>
</evidence>
<dbReference type="InterPro" id="IPR032474">
    <property type="entry name" value="Argonaute_N"/>
</dbReference>
<evidence type="ECO:0000313" key="5">
    <source>
        <dbReference type="Proteomes" id="UP000006039"/>
    </source>
</evidence>
<dbReference type="AlphaFoldDB" id="J3NLH7"/>
<dbReference type="InterPro" id="IPR036085">
    <property type="entry name" value="PAZ_dom_sf"/>
</dbReference>
<keyword evidence="5" id="KW-1185">Reference proteome</keyword>